<feature type="transmembrane region" description="Helical" evidence="1">
    <location>
        <begin position="131"/>
        <end position="155"/>
    </location>
</feature>
<dbReference type="EMBL" id="CAXLJM020000017">
    <property type="protein sequence ID" value="CAL8084079.1"/>
    <property type="molecule type" value="Genomic_DNA"/>
</dbReference>
<gene>
    <name evidence="2" type="ORF">ODALV1_LOCUS5689</name>
</gene>
<organism evidence="2 3">
    <name type="scientific">Orchesella dallaii</name>
    <dbReference type="NCBI Taxonomy" id="48710"/>
    <lineage>
        <taxon>Eukaryota</taxon>
        <taxon>Metazoa</taxon>
        <taxon>Ecdysozoa</taxon>
        <taxon>Arthropoda</taxon>
        <taxon>Hexapoda</taxon>
        <taxon>Collembola</taxon>
        <taxon>Entomobryomorpha</taxon>
        <taxon>Entomobryoidea</taxon>
        <taxon>Orchesellidae</taxon>
        <taxon>Orchesellinae</taxon>
        <taxon>Orchesella</taxon>
    </lineage>
</organism>
<evidence type="ECO:0000313" key="3">
    <source>
        <dbReference type="Proteomes" id="UP001642540"/>
    </source>
</evidence>
<protein>
    <submittedName>
        <fullName evidence="2">Uncharacterized protein</fullName>
    </submittedName>
</protein>
<keyword evidence="1" id="KW-0472">Membrane</keyword>
<feature type="transmembrane region" description="Helical" evidence="1">
    <location>
        <begin position="20"/>
        <end position="41"/>
    </location>
</feature>
<sequence length="183" mass="20622">MMKSTTDQRFEKARGQVRIVAWTIFGFNCLLLLASIVIFWAQIGEWDKSEIKESNRKIFSFLIPVGLAMFVSLHQIFASSDLLVAAERGIRYERAIKIVYSHLHMQIYILVAESLILCPFAYNGVENNGWDLMNLSCIAVMLTLCGARLAGWIIVHNFGNVLQVALIGDSEAETRRSKPVLNA</sequence>
<keyword evidence="3" id="KW-1185">Reference proteome</keyword>
<keyword evidence="1" id="KW-1133">Transmembrane helix</keyword>
<feature type="transmembrane region" description="Helical" evidence="1">
    <location>
        <begin position="61"/>
        <end position="86"/>
    </location>
</feature>
<reference evidence="2 3" key="1">
    <citation type="submission" date="2024-08" db="EMBL/GenBank/DDBJ databases">
        <authorList>
            <person name="Cucini C."/>
            <person name="Frati F."/>
        </authorList>
    </citation>
    <scope>NUCLEOTIDE SEQUENCE [LARGE SCALE GENOMIC DNA]</scope>
</reference>
<name>A0ABP1PZV9_9HEXA</name>
<keyword evidence="1" id="KW-0812">Transmembrane</keyword>
<proteinExistence type="predicted"/>
<accession>A0ABP1PZV9</accession>
<comment type="caution">
    <text evidence="2">The sequence shown here is derived from an EMBL/GenBank/DDBJ whole genome shotgun (WGS) entry which is preliminary data.</text>
</comment>
<evidence type="ECO:0000256" key="1">
    <source>
        <dbReference type="SAM" id="Phobius"/>
    </source>
</evidence>
<evidence type="ECO:0000313" key="2">
    <source>
        <dbReference type="EMBL" id="CAL8084079.1"/>
    </source>
</evidence>
<dbReference type="Proteomes" id="UP001642540">
    <property type="component" value="Unassembled WGS sequence"/>
</dbReference>